<organism evidence="1 2">
    <name type="scientific">Fumia xinanensis</name>
    <dbReference type="NCBI Taxonomy" id="2763659"/>
    <lineage>
        <taxon>Bacteria</taxon>
        <taxon>Bacillati</taxon>
        <taxon>Bacillota</taxon>
        <taxon>Clostridia</taxon>
        <taxon>Eubacteriales</taxon>
        <taxon>Oscillospiraceae</taxon>
        <taxon>Fumia</taxon>
    </lineage>
</organism>
<name>A0A926E438_9FIRM</name>
<dbReference type="AlphaFoldDB" id="A0A926E438"/>
<reference evidence="1" key="1">
    <citation type="submission" date="2020-08" db="EMBL/GenBank/DDBJ databases">
        <title>Genome public.</title>
        <authorList>
            <person name="Liu C."/>
            <person name="Sun Q."/>
        </authorList>
    </citation>
    <scope>NUCLEOTIDE SEQUENCE</scope>
    <source>
        <strain evidence="1">NSJ-33</strain>
    </source>
</reference>
<comment type="caution">
    <text evidence="1">The sequence shown here is derived from an EMBL/GenBank/DDBJ whole genome shotgun (WGS) entry which is preliminary data.</text>
</comment>
<dbReference type="RefSeq" id="WP_249294072.1">
    <property type="nucleotide sequence ID" value="NZ_JACRSV010000001.1"/>
</dbReference>
<protein>
    <submittedName>
        <fullName evidence="1">Uncharacterized protein</fullName>
    </submittedName>
</protein>
<evidence type="ECO:0000313" key="1">
    <source>
        <dbReference type="EMBL" id="MBC8559188.1"/>
    </source>
</evidence>
<gene>
    <name evidence="1" type="ORF">H8710_03795</name>
</gene>
<proteinExistence type="predicted"/>
<dbReference type="Proteomes" id="UP000610760">
    <property type="component" value="Unassembled WGS sequence"/>
</dbReference>
<accession>A0A926E438</accession>
<evidence type="ECO:0000313" key="2">
    <source>
        <dbReference type="Proteomes" id="UP000610760"/>
    </source>
</evidence>
<keyword evidence="2" id="KW-1185">Reference proteome</keyword>
<sequence length="95" mass="11028">MKKYYAMNFEAYNEGQVALYSPECREFALTTCGDIVCTESDNWEDCFESTPWIDMDCEAVEKLFVEQGKEISTEEQLRDLNSFGLEDWVNAKEQA</sequence>
<dbReference type="EMBL" id="JACRSV010000001">
    <property type="protein sequence ID" value="MBC8559188.1"/>
    <property type="molecule type" value="Genomic_DNA"/>
</dbReference>